<keyword evidence="1 2" id="KW-0450">Lipoyl</keyword>
<dbReference type="PROSITE" id="PS50968">
    <property type="entry name" value="BIOTINYL_LIPOYL"/>
    <property type="match status" value="1"/>
</dbReference>
<gene>
    <name evidence="2" type="primary">gcvH</name>
    <name evidence="4" type="ORF">EVJ47_06650</name>
</gene>
<protein>
    <recommendedName>
        <fullName evidence="2">Glycine cleavage system H protein</fullName>
    </recommendedName>
</protein>
<dbReference type="AlphaFoldDB" id="A0A519BAM7"/>
<comment type="subunit">
    <text evidence="2">The glycine cleavage system is composed of four proteins: P, T, L and H.</text>
</comment>
<dbReference type="PANTHER" id="PTHR11715">
    <property type="entry name" value="GLYCINE CLEAVAGE SYSTEM H PROTEIN"/>
    <property type="match status" value="1"/>
</dbReference>
<dbReference type="Proteomes" id="UP000320813">
    <property type="component" value="Unassembled WGS sequence"/>
</dbReference>
<comment type="cofactor">
    <cofactor evidence="2">
        <name>(R)-lipoate</name>
        <dbReference type="ChEBI" id="CHEBI:83088"/>
    </cofactor>
    <text evidence="2">Binds 1 lipoyl cofactor covalently.</text>
</comment>
<organism evidence="4 5">
    <name type="scientific">Candidatus Acidulodesulfobacterium ferriphilum</name>
    <dbReference type="NCBI Taxonomy" id="2597223"/>
    <lineage>
        <taxon>Bacteria</taxon>
        <taxon>Deltaproteobacteria</taxon>
        <taxon>Candidatus Acidulodesulfobacterales</taxon>
        <taxon>Candidatus Acidulodesulfobacterium</taxon>
    </lineage>
</organism>
<dbReference type="InterPro" id="IPR000089">
    <property type="entry name" value="Biotin_lipoyl"/>
</dbReference>
<comment type="similarity">
    <text evidence="2">Belongs to the GcvH family.</text>
</comment>
<dbReference type="InterPro" id="IPR002930">
    <property type="entry name" value="GCV_H"/>
</dbReference>
<dbReference type="GO" id="GO:0009249">
    <property type="term" value="P:protein lipoylation"/>
    <property type="evidence" value="ECO:0007669"/>
    <property type="project" value="TreeGrafter"/>
</dbReference>
<dbReference type="Pfam" id="PF01597">
    <property type="entry name" value="GCV_H"/>
    <property type="match status" value="1"/>
</dbReference>
<feature type="modified residue" description="N6-lipoyllysine" evidence="2">
    <location>
        <position position="71"/>
    </location>
</feature>
<evidence type="ECO:0000313" key="4">
    <source>
        <dbReference type="EMBL" id="RZD14341.1"/>
    </source>
</evidence>
<dbReference type="CDD" id="cd06848">
    <property type="entry name" value="GCS_H"/>
    <property type="match status" value="1"/>
</dbReference>
<dbReference type="InterPro" id="IPR033753">
    <property type="entry name" value="GCV_H/Fam206"/>
</dbReference>
<dbReference type="Gene3D" id="2.40.50.100">
    <property type="match status" value="1"/>
</dbReference>
<dbReference type="EMBL" id="SGBD01000003">
    <property type="protein sequence ID" value="RZD14341.1"/>
    <property type="molecule type" value="Genomic_DNA"/>
</dbReference>
<comment type="caution">
    <text evidence="4">The sequence shown here is derived from an EMBL/GenBank/DDBJ whole genome shotgun (WGS) entry which is preliminary data.</text>
</comment>
<reference evidence="4 5" key="1">
    <citation type="submission" date="2019-01" db="EMBL/GenBank/DDBJ databases">
        <title>Insights into ecological role of a new deltaproteobacterial order Candidatus Sinidesulfobacterales (Sva0485) by metagenomics and metatranscriptomics.</title>
        <authorList>
            <person name="Tan S."/>
            <person name="Liu J."/>
            <person name="Fang Y."/>
            <person name="Hedlund B.P."/>
            <person name="Lian Z.H."/>
            <person name="Huang L.Y."/>
            <person name="Li J.T."/>
            <person name="Huang L.N."/>
            <person name="Li W.J."/>
            <person name="Jiang H.C."/>
            <person name="Dong H.L."/>
            <person name="Shu W.S."/>
        </authorList>
    </citation>
    <scope>NUCLEOTIDE SEQUENCE [LARGE SCALE GENOMIC DNA]</scope>
    <source>
        <strain evidence="4">AP3</strain>
    </source>
</reference>
<dbReference type="GO" id="GO:0019464">
    <property type="term" value="P:glycine decarboxylation via glycine cleavage system"/>
    <property type="evidence" value="ECO:0007669"/>
    <property type="project" value="UniProtKB-UniRule"/>
</dbReference>
<evidence type="ECO:0000256" key="2">
    <source>
        <dbReference type="HAMAP-Rule" id="MF_00272"/>
    </source>
</evidence>
<evidence type="ECO:0000259" key="3">
    <source>
        <dbReference type="PROSITE" id="PS50968"/>
    </source>
</evidence>
<sequence length="149" mass="16564">MAEVQGCELPEDLYYDVEKDTWAKPLGNNIIMLGMTDVAQTQAGKILHVTFKKIGSLVQRRGNTATIESGKWVGPIPSPVAGEIVEVNEALLKDPLLLNISPYKDAWVSKVKAFDLSELKNLLTGSEAVEKYREKIIKEQIQCMRCSSQ</sequence>
<evidence type="ECO:0000313" key="5">
    <source>
        <dbReference type="Proteomes" id="UP000320813"/>
    </source>
</evidence>
<proteinExistence type="inferred from homology"/>
<dbReference type="GO" id="GO:0005960">
    <property type="term" value="C:glycine cleavage complex"/>
    <property type="evidence" value="ECO:0007669"/>
    <property type="project" value="InterPro"/>
</dbReference>
<dbReference type="GO" id="GO:0005829">
    <property type="term" value="C:cytosol"/>
    <property type="evidence" value="ECO:0007669"/>
    <property type="project" value="TreeGrafter"/>
</dbReference>
<dbReference type="InterPro" id="IPR011053">
    <property type="entry name" value="Single_hybrid_motif"/>
</dbReference>
<evidence type="ECO:0000256" key="1">
    <source>
        <dbReference type="ARBA" id="ARBA00022823"/>
    </source>
</evidence>
<accession>A0A519BAM7</accession>
<dbReference type="HAMAP" id="MF_00272">
    <property type="entry name" value="GcvH"/>
    <property type="match status" value="1"/>
</dbReference>
<comment type="function">
    <text evidence="2">The glycine cleavage system catalyzes the degradation of glycine. The H protein shuttles the methylamine group of glycine from the P protein to the T protein.</text>
</comment>
<feature type="domain" description="Lipoyl-binding" evidence="3">
    <location>
        <begin position="30"/>
        <end position="112"/>
    </location>
</feature>
<dbReference type="SUPFAM" id="SSF51230">
    <property type="entry name" value="Single hybrid motif"/>
    <property type="match status" value="1"/>
</dbReference>
<dbReference type="PANTHER" id="PTHR11715:SF3">
    <property type="entry name" value="GLYCINE CLEAVAGE SYSTEM H PROTEIN-RELATED"/>
    <property type="match status" value="1"/>
</dbReference>
<name>A0A519BAM7_9DELT</name>